<gene>
    <name evidence="1" type="ORF">TMI583_LOCUS42084</name>
</gene>
<comment type="caution">
    <text evidence="1">The sequence shown here is derived from an EMBL/GenBank/DDBJ whole genome shotgun (WGS) entry which is preliminary data.</text>
</comment>
<evidence type="ECO:0000313" key="2">
    <source>
        <dbReference type="Proteomes" id="UP000682733"/>
    </source>
</evidence>
<evidence type="ECO:0000313" key="1">
    <source>
        <dbReference type="EMBL" id="CAF4371752.1"/>
    </source>
</evidence>
<accession>A0A8S2VHY3</accession>
<name>A0A8S2VHY3_9BILA</name>
<reference evidence="1" key="1">
    <citation type="submission" date="2021-02" db="EMBL/GenBank/DDBJ databases">
        <authorList>
            <person name="Nowell W R."/>
        </authorList>
    </citation>
    <scope>NUCLEOTIDE SEQUENCE</scope>
</reference>
<sequence>AIKIIQPSKAIPVKIPLLAITHKRAVNEQVHDVSPTKQLDRSVQPITITIPIIFPPQVISTTSNQNVISNILEDNDIYRKDRINRPTIAAANQILSPAAFVPVCTQKTKDLLNMGNSCFFNVVMQLLAPTDLLLTFRLVQCKFEK</sequence>
<feature type="non-terminal residue" evidence="1">
    <location>
        <position position="1"/>
    </location>
</feature>
<dbReference type="Proteomes" id="UP000682733">
    <property type="component" value="Unassembled WGS sequence"/>
</dbReference>
<proteinExistence type="predicted"/>
<dbReference type="AlphaFoldDB" id="A0A8S2VHY3"/>
<feature type="non-terminal residue" evidence="1">
    <location>
        <position position="145"/>
    </location>
</feature>
<dbReference type="EMBL" id="CAJOBA010067536">
    <property type="protein sequence ID" value="CAF4371752.1"/>
    <property type="molecule type" value="Genomic_DNA"/>
</dbReference>
<protein>
    <submittedName>
        <fullName evidence="1">Uncharacterized protein</fullName>
    </submittedName>
</protein>
<organism evidence="1 2">
    <name type="scientific">Didymodactylos carnosus</name>
    <dbReference type="NCBI Taxonomy" id="1234261"/>
    <lineage>
        <taxon>Eukaryota</taxon>
        <taxon>Metazoa</taxon>
        <taxon>Spiralia</taxon>
        <taxon>Gnathifera</taxon>
        <taxon>Rotifera</taxon>
        <taxon>Eurotatoria</taxon>
        <taxon>Bdelloidea</taxon>
        <taxon>Philodinida</taxon>
        <taxon>Philodinidae</taxon>
        <taxon>Didymodactylos</taxon>
    </lineage>
</organism>